<dbReference type="AlphaFoldDB" id="A0A2R4M2T7"/>
<dbReference type="InterPro" id="IPR000835">
    <property type="entry name" value="HTH_MarR-typ"/>
</dbReference>
<dbReference type="PROSITE" id="PS50995">
    <property type="entry name" value="HTH_MARR_2"/>
    <property type="match status" value="1"/>
</dbReference>
<dbReference type="KEGG" id="cbak:DA792_10260"/>
<organism evidence="2 3">
    <name type="scientific">Celeribacter baekdonensis</name>
    <dbReference type="NCBI Taxonomy" id="875171"/>
    <lineage>
        <taxon>Bacteria</taxon>
        <taxon>Pseudomonadati</taxon>
        <taxon>Pseudomonadota</taxon>
        <taxon>Alphaproteobacteria</taxon>
        <taxon>Rhodobacterales</taxon>
        <taxon>Roseobacteraceae</taxon>
        <taxon>Celeribacter</taxon>
    </lineage>
</organism>
<evidence type="ECO:0000313" key="2">
    <source>
        <dbReference type="EMBL" id="AVW91419.1"/>
    </source>
</evidence>
<dbReference type="EMBL" id="CP028475">
    <property type="protein sequence ID" value="AVW91419.1"/>
    <property type="molecule type" value="Genomic_DNA"/>
</dbReference>
<dbReference type="InterPro" id="IPR036390">
    <property type="entry name" value="WH_DNA-bd_sf"/>
</dbReference>
<reference evidence="2 3" key="1">
    <citation type="submission" date="2018-03" db="EMBL/GenBank/DDBJ databases">
        <title>The Complete Genome of Celeribacter baekdonensis strain LH4, a Thiosulfate-Oxidizing Alphaproteobacterium Isolated from Gulf of Mexico Continental Slope Sediments.</title>
        <authorList>
            <person name="Flood B.E."/>
            <person name="Bailey J.V."/>
            <person name="Leprich D."/>
        </authorList>
    </citation>
    <scope>NUCLEOTIDE SEQUENCE [LARGE SCALE GENOMIC DNA]</scope>
    <source>
        <strain evidence="2 3">LH4</strain>
    </source>
</reference>
<protein>
    <submittedName>
        <fullName evidence="2">MarR family transcriptional regulator</fullName>
    </submittedName>
</protein>
<dbReference type="Gene3D" id="1.10.10.10">
    <property type="entry name" value="Winged helix-like DNA-binding domain superfamily/Winged helix DNA-binding domain"/>
    <property type="match status" value="1"/>
</dbReference>
<gene>
    <name evidence="2" type="ORF">DA792_10260</name>
</gene>
<evidence type="ECO:0000313" key="3">
    <source>
        <dbReference type="Proteomes" id="UP000241447"/>
    </source>
</evidence>
<dbReference type="RefSeq" id="WP_107719864.1">
    <property type="nucleotide sequence ID" value="NZ_CP028475.1"/>
</dbReference>
<sequence>MPQMSLTDQLYTGITLTRPLLRHITARVERDLAGTGVSVGQRALLEALFHLKQATAPMITKHLDVTRQFVGREIKSLLQNGMVETVENPRHRASNFYRLSDESRAMIAAIRAREMREIAEFAKGFTEEDIRGFYKILSTLTAEFSKSSP</sequence>
<dbReference type="GO" id="GO:0003700">
    <property type="term" value="F:DNA-binding transcription factor activity"/>
    <property type="evidence" value="ECO:0007669"/>
    <property type="project" value="InterPro"/>
</dbReference>
<accession>A0A2R4M2T7</accession>
<dbReference type="SMART" id="SM00347">
    <property type="entry name" value="HTH_MARR"/>
    <property type="match status" value="1"/>
</dbReference>
<dbReference type="InterPro" id="IPR036388">
    <property type="entry name" value="WH-like_DNA-bd_sf"/>
</dbReference>
<evidence type="ECO:0000259" key="1">
    <source>
        <dbReference type="PROSITE" id="PS50995"/>
    </source>
</evidence>
<dbReference type="SUPFAM" id="SSF46785">
    <property type="entry name" value="Winged helix' DNA-binding domain"/>
    <property type="match status" value="1"/>
</dbReference>
<dbReference type="Proteomes" id="UP000241447">
    <property type="component" value="Chromosome"/>
</dbReference>
<dbReference type="OrthoDB" id="7349077at2"/>
<feature type="domain" description="HTH marR-type" evidence="1">
    <location>
        <begin position="7"/>
        <end position="142"/>
    </location>
</feature>
<proteinExistence type="predicted"/>
<name>A0A2R4M2T7_9RHOB</name>